<dbReference type="EMBL" id="JARBJD010000114">
    <property type="protein sequence ID" value="KAK2951717.1"/>
    <property type="molecule type" value="Genomic_DNA"/>
</dbReference>
<evidence type="ECO:0000256" key="1">
    <source>
        <dbReference type="SAM" id="MobiDB-lite"/>
    </source>
</evidence>
<comment type="caution">
    <text evidence="2">The sequence shown here is derived from an EMBL/GenBank/DDBJ whole genome shotgun (WGS) entry which is preliminary data.</text>
</comment>
<accession>A0ABQ9XM71</accession>
<dbReference type="Proteomes" id="UP001281761">
    <property type="component" value="Unassembled WGS sequence"/>
</dbReference>
<proteinExistence type="predicted"/>
<keyword evidence="3" id="KW-1185">Reference proteome</keyword>
<name>A0ABQ9XM71_9EUKA</name>
<gene>
    <name evidence="2" type="ORF">BLNAU_13329</name>
</gene>
<evidence type="ECO:0000313" key="3">
    <source>
        <dbReference type="Proteomes" id="UP001281761"/>
    </source>
</evidence>
<evidence type="ECO:0000313" key="2">
    <source>
        <dbReference type="EMBL" id="KAK2951717.1"/>
    </source>
</evidence>
<sequence>MRAQEVEDEAREMDGERGLSVLHVDLDSLLHEYNTPRFRIVHMKGQQYTAQNRLGRFSILPSCRPLTSAQLMFPFLTCAGNLTNCIPLCVLSTDRAGRDGRGRERLRDDCVEERECEPVVSDPFSAASNSLSISSDAQPVHTTHPHSQIAKSEERRRPNDAVIFPAAAALNVVGSHLRVSPKRNR</sequence>
<reference evidence="2 3" key="1">
    <citation type="journal article" date="2022" name="bioRxiv">
        <title>Genomics of Preaxostyla Flagellates Illuminates Evolutionary Transitions and the Path Towards Mitochondrial Loss.</title>
        <authorList>
            <person name="Novak L.V.F."/>
            <person name="Treitli S.C."/>
            <person name="Pyrih J."/>
            <person name="Halakuc P."/>
            <person name="Pipaliya S.V."/>
            <person name="Vacek V."/>
            <person name="Brzon O."/>
            <person name="Soukal P."/>
            <person name="Eme L."/>
            <person name="Dacks J.B."/>
            <person name="Karnkowska A."/>
            <person name="Elias M."/>
            <person name="Hampl V."/>
        </authorList>
    </citation>
    <scope>NUCLEOTIDE SEQUENCE [LARGE SCALE GENOMIC DNA]</scope>
    <source>
        <strain evidence="2">NAU3</strain>
        <tissue evidence="2">Gut</tissue>
    </source>
</reference>
<organism evidence="2 3">
    <name type="scientific">Blattamonas nauphoetae</name>
    <dbReference type="NCBI Taxonomy" id="2049346"/>
    <lineage>
        <taxon>Eukaryota</taxon>
        <taxon>Metamonada</taxon>
        <taxon>Preaxostyla</taxon>
        <taxon>Oxymonadida</taxon>
        <taxon>Blattamonas</taxon>
    </lineage>
</organism>
<protein>
    <submittedName>
        <fullName evidence="2">Uncharacterized protein</fullName>
    </submittedName>
</protein>
<feature type="region of interest" description="Disordered" evidence="1">
    <location>
        <begin position="134"/>
        <end position="157"/>
    </location>
</feature>